<feature type="domain" description="ABC transmembrane type-1" evidence="6">
    <location>
        <begin position="1"/>
        <end position="87"/>
    </location>
</feature>
<name>A0ABR4I3V7_9EURO</name>
<dbReference type="PANTHER" id="PTHR43394">
    <property type="entry name" value="ATP-DEPENDENT PERMEASE MDL1, MITOCHONDRIAL"/>
    <property type="match status" value="1"/>
</dbReference>
<keyword evidence="2 5" id="KW-0812">Transmembrane</keyword>
<evidence type="ECO:0000259" key="6">
    <source>
        <dbReference type="PROSITE" id="PS50929"/>
    </source>
</evidence>
<dbReference type="PANTHER" id="PTHR43394:SF27">
    <property type="entry name" value="ATP-DEPENDENT TRANSLOCASE ABCB1-LIKE"/>
    <property type="match status" value="1"/>
</dbReference>
<sequence>MRFAARFDDQLTIVKRWGSTAQISITVMAAIIMTMTFMSHSLNFWAGSIFVAQGHAQIQDVITVAFAILIGSHTFGGIAPHMRAFAGAVAAASKVYSVIDCKSPLDPTSDQGSKPENVQGDITFGNIRHIYPGRPNQVVLDGLDLDIPKQQRLWVSPAQAKVQLSS</sequence>
<feature type="transmembrane region" description="Helical" evidence="5">
    <location>
        <begin position="61"/>
        <end position="79"/>
    </location>
</feature>
<proteinExistence type="predicted"/>
<dbReference type="InterPro" id="IPR036640">
    <property type="entry name" value="ABC1_TM_sf"/>
</dbReference>
<dbReference type="Gene3D" id="1.20.1560.10">
    <property type="entry name" value="ABC transporter type 1, transmembrane domain"/>
    <property type="match status" value="1"/>
</dbReference>
<gene>
    <name evidence="7" type="ORF">BJX63DRAFT_426995</name>
</gene>
<accession>A0ABR4I3V7</accession>
<protein>
    <recommendedName>
        <fullName evidence="6">ABC transmembrane type-1 domain-containing protein</fullName>
    </recommendedName>
</protein>
<evidence type="ECO:0000256" key="2">
    <source>
        <dbReference type="ARBA" id="ARBA00022692"/>
    </source>
</evidence>
<dbReference type="SUPFAM" id="SSF90123">
    <property type="entry name" value="ABC transporter transmembrane region"/>
    <property type="match status" value="1"/>
</dbReference>
<evidence type="ECO:0000313" key="7">
    <source>
        <dbReference type="EMBL" id="KAL2822425.1"/>
    </source>
</evidence>
<comment type="caution">
    <text evidence="7">The sequence shown here is derived from an EMBL/GenBank/DDBJ whole genome shotgun (WGS) entry which is preliminary data.</text>
</comment>
<dbReference type="Gene3D" id="3.40.50.300">
    <property type="entry name" value="P-loop containing nucleotide triphosphate hydrolases"/>
    <property type="match status" value="1"/>
</dbReference>
<dbReference type="Proteomes" id="UP001610334">
    <property type="component" value="Unassembled WGS sequence"/>
</dbReference>
<keyword evidence="8" id="KW-1185">Reference proteome</keyword>
<organism evidence="7 8">
    <name type="scientific">Aspergillus granulosus</name>
    <dbReference type="NCBI Taxonomy" id="176169"/>
    <lineage>
        <taxon>Eukaryota</taxon>
        <taxon>Fungi</taxon>
        <taxon>Dikarya</taxon>
        <taxon>Ascomycota</taxon>
        <taxon>Pezizomycotina</taxon>
        <taxon>Eurotiomycetes</taxon>
        <taxon>Eurotiomycetidae</taxon>
        <taxon>Eurotiales</taxon>
        <taxon>Aspergillaceae</taxon>
        <taxon>Aspergillus</taxon>
        <taxon>Aspergillus subgen. Nidulantes</taxon>
    </lineage>
</organism>
<keyword evidence="3 5" id="KW-1133">Transmembrane helix</keyword>
<reference evidence="7 8" key="1">
    <citation type="submission" date="2024-07" db="EMBL/GenBank/DDBJ databases">
        <title>Section-level genome sequencing and comparative genomics of Aspergillus sections Usti and Cavernicolus.</title>
        <authorList>
            <consortium name="Lawrence Berkeley National Laboratory"/>
            <person name="Nybo J.L."/>
            <person name="Vesth T.C."/>
            <person name="Theobald S."/>
            <person name="Frisvad J.C."/>
            <person name="Larsen T.O."/>
            <person name="Kjaerboelling I."/>
            <person name="Rothschild-Mancinelli K."/>
            <person name="Lyhne E.K."/>
            <person name="Kogle M.E."/>
            <person name="Barry K."/>
            <person name="Clum A."/>
            <person name="Na H."/>
            <person name="Ledsgaard L."/>
            <person name="Lin J."/>
            <person name="Lipzen A."/>
            <person name="Kuo A."/>
            <person name="Riley R."/>
            <person name="Mondo S."/>
            <person name="Labutti K."/>
            <person name="Haridas S."/>
            <person name="Pangalinan J."/>
            <person name="Salamov A.A."/>
            <person name="Simmons B.A."/>
            <person name="Magnuson J.K."/>
            <person name="Chen J."/>
            <person name="Drula E."/>
            <person name="Henrissat B."/>
            <person name="Wiebenga A."/>
            <person name="Lubbers R.J."/>
            <person name="Gomes A.C."/>
            <person name="Makela M.R."/>
            <person name="Stajich J."/>
            <person name="Grigoriev I.V."/>
            <person name="Mortensen U.H."/>
            <person name="De Vries R.P."/>
            <person name="Baker S.E."/>
            <person name="Andersen M.R."/>
        </authorList>
    </citation>
    <scope>NUCLEOTIDE SEQUENCE [LARGE SCALE GENOMIC DNA]</scope>
    <source>
        <strain evidence="7 8">CBS 588.65</strain>
    </source>
</reference>
<dbReference type="InterPro" id="IPR011527">
    <property type="entry name" value="ABC1_TM_dom"/>
</dbReference>
<evidence type="ECO:0000256" key="1">
    <source>
        <dbReference type="ARBA" id="ARBA00004651"/>
    </source>
</evidence>
<dbReference type="InterPro" id="IPR027417">
    <property type="entry name" value="P-loop_NTPase"/>
</dbReference>
<comment type="subcellular location">
    <subcellularLocation>
        <location evidence="1">Cell membrane</location>
        <topology evidence="1">Multi-pass membrane protein</topology>
    </subcellularLocation>
</comment>
<evidence type="ECO:0000313" key="8">
    <source>
        <dbReference type="Proteomes" id="UP001610334"/>
    </source>
</evidence>
<dbReference type="PROSITE" id="PS50929">
    <property type="entry name" value="ABC_TM1F"/>
    <property type="match status" value="1"/>
</dbReference>
<feature type="transmembrane region" description="Helical" evidence="5">
    <location>
        <begin position="21"/>
        <end position="41"/>
    </location>
</feature>
<evidence type="ECO:0000256" key="5">
    <source>
        <dbReference type="SAM" id="Phobius"/>
    </source>
</evidence>
<evidence type="ECO:0000256" key="3">
    <source>
        <dbReference type="ARBA" id="ARBA00022989"/>
    </source>
</evidence>
<dbReference type="EMBL" id="JBFXLT010000002">
    <property type="protein sequence ID" value="KAL2822425.1"/>
    <property type="molecule type" value="Genomic_DNA"/>
</dbReference>
<dbReference type="InterPro" id="IPR039421">
    <property type="entry name" value="Type_1_exporter"/>
</dbReference>
<keyword evidence="4 5" id="KW-0472">Membrane</keyword>
<evidence type="ECO:0000256" key="4">
    <source>
        <dbReference type="ARBA" id="ARBA00023136"/>
    </source>
</evidence>